<proteinExistence type="predicted"/>
<dbReference type="OMA" id="RNIHYET"/>
<protein>
    <submittedName>
        <fullName evidence="1">Uncharacterized protein</fullName>
    </submittedName>
</protein>
<feature type="non-terminal residue" evidence="1">
    <location>
        <position position="55"/>
    </location>
</feature>
<dbReference type="EMBL" id="GL441117">
    <property type="protein sequence ID" value="EFN65112.1"/>
    <property type="molecule type" value="Genomic_DNA"/>
</dbReference>
<dbReference type="InParanoid" id="E2AN78"/>
<sequence length="55" mass="6534">ITIILDLQSGYTKYPCFLCLWDSRDRVNHYEKKVWQAREGLEPGNQNVLRQPLID</sequence>
<keyword evidence="2" id="KW-1185">Reference proteome</keyword>
<evidence type="ECO:0000313" key="1">
    <source>
        <dbReference type="EMBL" id="EFN65112.1"/>
    </source>
</evidence>
<name>E2AN78_CAMFO</name>
<dbReference type="Proteomes" id="UP000000311">
    <property type="component" value="Unassembled WGS sequence"/>
</dbReference>
<organism evidence="2">
    <name type="scientific">Camponotus floridanus</name>
    <name type="common">Florida carpenter ant</name>
    <dbReference type="NCBI Taxonomy" id="104421"/>
    <lineage>
        <taxon>Eukaryota</taxon>
        <taxon>Metazoa</taxon>
        <taxon>Ecdysozoa</taxon>
        <taxon>Arthropoda</taxon>
        <taxon>Hexapoda</taxon>
        <taxon>Insecta</taxon>
        <taxon>Pterygota</taxon>
        <taxon>Neoptera</taxon>
        <taxon>Endopterygota</taxon>
        <taxon>Hymenoptera</taxon>
        <taxon>Apocrita</taxon>
        <taxon>Aculeata</taxon>
        <taxon>Formicoidea</taxon>
        <taxon>Formicidae</taxon>
        <taxon>Formicinae</taxon>
        <taxon>Camponotus</taxon>
    </lineage>
</organism>
<accession>E2AN78</accession>
<evidence type="ECO:0000313" key="2">
    <source>
        <dbReference type="Proteomes" id="UP000000311"/>
    </source>
</evidence>
<gene>
    <name evidence="1" type="ORF">EAG_00443</name>
</gene>
<dbReference type="AlphaFoldDB" id="E2AN78"/>
<reference evidence="1 2" key="1">
    <citation type="journal article" date="2010" name="Science">
        <title>Genomic comparison of the ants Camponotus floridanus and Harpegnathos saltator.</title>
        <authorList>
            <person name="Bonasio R."/>
            <person name="Zhang G."/>
            <person name="Ye C."/>
            <person name="Mutti N.S."/>
            <person name="Fang X."/>
            <person name="Qin N."/>
            <person name="Donahue G."/>
            <person name="Yang P."/>
            <person name="Li Q."/>
            <person name="Li C."/>
            <person name="Zhang P."/>
            <person name="Huang Z."/>
            <person name="Berger S.L."/>
            <person name="Reinberg D."/>
            <person name="Wang J."/>
            <person name="Liebig J."/>
        </authorList>
    </citation>
    <scope>NUCLEOTIDE SEQUENCE [LARGE SCALE GENOMIC DNA]</scope>
    <source>
        <strain evidence="2">C129</strain>
    </source>
</reference>
<feature type="non-terminal residue" evidence="1">
    <location>
        <position position="1"/>
    </location>
</feature>